<dbReference type="Proteomes" id="UP000563094">
    <property type="component" value="Unassembled WGS sequence"/>
</dbReference>
<dbReference type="GO" id="GO:0009103">
    <property type="term" value="P:lipopolysaccharide biosynthetic process"/>
    <property type="evidence" value="ECO:0007669"/>
    <property type="project" value="UniProtKB-UniRule"/>
</dbReference>
<evidence type="ECO:0000256" key="1">
    <source>
        <dbReference type="ARBA" id="ARBA00004370"/>
    </source>
</evidence>
<dbReference type="InterPro" id="IPR003329">
    <property type="entry name" value="Cytidylyl_trans"/>
</dbReference>
<dbReference type="GO" id="GO:0033468">
    <property type="term" value="P:CMP-keto-3-deoxy-D-manno-octulosonic acid biosynthetic process"/>
    <property type="evidence" value="ECO:0007669"/>
    <property type="project" value="UniProtKB-UniRule"/>
</dbReference>
<evidence type="ECO:0000256" key="3">
    <source>
        <dbReference type="ARBA" id="ARBA00022695"/>
    </source>
</evidence>
<name>A0A839GND8_9BACT</name>
<dbReference type="GO" id="GO:0005829">
    <property type="term" value="C:cytosol"/>
    <property type="evidence" value="ECO:0007669"/>
    <property type="project" value="TreeGrafter"/>
</dbReference>
<dbReference type="NCBIfam" id="TIGR00466">
    <property type="entry name" value="kdsB"/>
    <property type="match status" value="1"/>
</dbReference>
<dbReference type="EMBL" id="JACJIQ010000006">
    <property type="protein sequence ID" value="MBA9077065.1"/>
    <property type="molecule type" value="Genomic_DNA"/>
</dbReference>
<dbReference type="NCBIfam" id="NF009905">
    <property type="entry name" value="PRK13368.1"/>
    <property type="match status" value="1"/>
</dbReference>
<comment type="caution">
    <text evidence="6">The sequence shown here is derived from an EMBL/GenBank/DDBJ whole genome shotgun (WGS) entry which is preliminary data.</text>
</comment>
<dbReference type="PANTHER" id="PTHR42866:SF2">
    <property type="entry name" value="3-DEOXY-MANNO-OCTULOSONATE CYTIDYLYLTRANSFERASE, MITOCHONDRIAL"/>
    <property type="match status" value="1"/>
</dbReference>
<dbReference type="InterPro" id="IPR029044">
    <property type="entry name" value="Nucleotide-diphossugar_trans"/>
</dbReference>
<comment type="pathway">
    <text evidence="5">Nucleotide-sugar biosynthesis; CMP-3-deoxy-D-manno-octulosonate biosynthesis; CMP-3-deoxy-D-manno-octulosonate from 3-deoxy-D-manno-octulosonate and CTP: step 1/1.</text>
</comment>
<evidence type="ECO:0000256" key="5">
    <source>
        <dbReference type="HAMAP-Rule" id="MF_00057"/>
    </source>
</evidence>
<dbReference type="GO" id="GO:0008690">
    <property type="term" value="F:3-deoxy-manno-octulosonate cytidylyltransferase activity"/>
    <property type="evidence" value="ECO:0007669"/>
    <property type="project" value="UniProtKB-UniRule"/>
</dbReference>
<proteinExistence type="inferred from homology"/>
<dbReference type="InterPro" id="IPR004528">
    <property type="entry name" value="KdsB"/>
</dbReference>
<keyword evidence="4 5" id="KW-0448">Lipopolysaccharide biosynthesis</keyword>
<evidence type="ECO:0000256" key="2">
    <source>
        <dbReference type="ARBA" id="ARBA00022679"/>
    </source>
</evidence>
<evidence type="ECO:0000313" key="6">
    <source>
        <dbReference type="EMBL" id="MBA9077065.1"/>
    </source>
</evidence>
<dbReference type="SUPFAM" id="SSF53448">
    <property type="entry name" value="Nucleotide-diphospho-sugar transferases"/>
    <property type="match status" value="1"/>
</dbReference>
<comment type="catalytic activity">
    <reaction evidence="5">
        <text>3-deoxy-alpha-D-manno-oct-2-ulosonate + CTP = CMP-3-deoxy-beta-D-manno-octulosonate + diphosphate</text>
        <dbReference type="Rhea" id="RHEA:23448"/>
        <dbReference type="ChEBI" id="CHEBI:33019"/>
        <dbReference type="ChEBI" id="CHEBI:37563"/>
        <dbReference type="ChEBI" id="CHEBI:85986"/>
        <dbReference type="ChEBI" id="CHEBI:85987"/>
        <dbReference type="EC" id="2.7.7.38"/>
    </reaction>
</comment>
<accession>A0A839GND8</accession>
<dbReference type="UniPathway" id="UPA00358">
    <property type="reaction ID" value="UER00476"/>
</dbReference>
<organism evidence="6 7">
    <name type="scientific">Rufibacter quisquiliarum</name>
    <dbReference type="NCBI Taxonomy" id="1549639"/>
    <lineage>
        <taxon>Bacteria</taxon>
        <taxon>Pseudomonadati</taxon>
        <taxon>Bacteroidota</taxon>
        <taxon>Cytophagia</taxon>
        <taxon>Cytophagales</taxon>
        <taxon>Hymenobacteraceae</taxon>
        <taxon>Rufibacter</taxon>
    </lineage>
</organism>
<dbReference type="NCBIfam" id="NF003952">
    <property type="entry name" value="PRK05450.1-5"/>
    <property type="match status" value="1"/>
</dbReference>
<dbReference type="HAMAP" id="MF_00057">
    <property type="entry name" value="KdsB"/>
    <property type="match status" value="1"/>
</dbReference>
<keyword evidence="3 5" id="KW-0548">Nucleotidyltransferase</keyword>
<comment type="subcellular location">
    <subcellularLocation>
        <location evidence="5">Cytoplasm</location>
    </subcellularLocation>
    <subcellularLocation>
        <location evidence="1">Membrane</location>
    </subcellularLocation>
</comment>
<dbReference type="Pfam" id="PF02348">
    <property type="entry name" value="CTP_transf_3"/>
    <property type="match status" value="1"/>
</dbReference>
<keyword evidence="2 5" id="KW-0808">Transferase</keyword>
<dbReference type="CDD" id="cd02517">
    <property type="entry name" value="CMP-KDO-Synthetase"/>
    <property type="match status" value="1"/>
</dbReference>
<comment type="function">
    <text evidence="5">Activates KDO (a required 8-carbon sugar) for incorporation into bacterial lipopolysaccharide in Gram-negative bacteria.</text>
</comment>
<gene>
    <name evidence="5" type="primary">kdsB</name>
    <name evidence="6" type="ORF">FHS90_001776</name>
</gene>
<dbReference type="AlphaFoldDB" id="A0A839GND8"/>
<dbReference type="PANTHER" id="PTHR42866">
    <property type="entry name" value="3-DEOXY-MANNO-OCTULOSONATE CYTIDYLYLTRANSFERASE"/>
    <property type="match status" value="1"/>
</dbReference>
<comment type="similarity">
    <text evidence="5">Belongs to the KdsB family.</text>
</comment>
<dbReference type="FunFam" id="3.90.550.10:FF:000011">
    <property type="entry name" value="3-deoxy-manno-octulosonate cytidylyltransferase"/>
    <property type="match status" value="1"/>
</dbReference>
<evidence type="ECO:0000313" key="7">
    <source>
        <dbReference type="Proteomes" id="UP000563094"/>
    </source>
</evidence>
<reference evidence="6 7" key="1">
    <citation type="submission" date="2020-08" db="EMBL/GenBank/DDBJ databases">
        <title>Genomic Encyclopedia of Type Strains, Phase IV (KMG-IV): sequencing the most valuable type-strain genomes for metagenomic binning, comparative biology and taxonomic classification.</title>
        <authorList>
            <person name="Goeker M."/>
        </authorList>
    </citation>
    <scope>NUCLEOTIDE SEQUENCE [LARGE SCALE GENOMIC DNA]</scope>
    <source>
        <strain evidence="6 7">DSM 29854</strain>
    </source>
</reference>
<protein>
    <recommendedName>
        <fullName evidence="5">3-deoxy-manno-octulosonate cytidylyltransferase</fullName>
        <ecNumber evidence="5">2.7.7.38</ecNumber>
    </recommendedName>
    <alternativeName>
        <fullName evidence="5">CMP-2-keto-3-deoxyoctulosonic acid synthase</fullName>
        <shortName evidence="5">CKS</shortName>
        <shortName evidence="5">CMP-KDO synthase</shortName>
    </alternativeName>
</protein>
<dbReference type="EC" id="2.7.7.38" evidence="5"/>
<keyword evidence="5" id="KW-0963">Cytoplasm</keyword>
<keyword evidence="7" id="KW-1185">Reference proteome</keyword>
<dbReference type="Gene3D" id="3.90.550.10">
    <property type="entry name" value="Spore Coat Polysaccharide Biosynthesis Protein SpsA, Chain A"/>
    <property type="match status" value="1"/>
</dbReference>
<dbReference type="GO" id="GO:0016020">
    <property type="term" value="C:membrane"/>
    <property type="evidence" value="ECO:0007669"/>
    <property type="project" value="UniProtKB-SubCell"/>
</dbReference>
<dbReference type="NCBIfam" id="NF003950">
    <property type="entry name" value="PRK05450.1-3"/>
    <property type="match status" value="1"/>
</dbReference>
<sequence>MNFNQTQLPMKALGILPARYASTRFPGKPLVEIGGKSMIQRVYEQAQKSTLDGVVVATDDARIFDHVMAFGGTAVMTSPDHQSGTDRCYEALQQVQEPFEVVVNIQGDEPFIQPEQIDKVLACFAQPEAQLATLIKVVQSQEELFNPNSPKVVVGEQGQALYFSRQPIPYLRGVEEQQWLDQHTYFKHIGIYGYRSTVLAEITQLPPSSLEKAESLEQLRWLQNGYRIVTAITEIETIGIDTPADLEKALSYLQNKS</sequence>
<evidence type="ECO:0000256" key="4">
    <source>
        <dbReference type="ARBA" id="ARBA00022985"/>
    </source>
</evidence>